<comment type="similarity">
    <text evidence="7">Belongs to the UvrC family.</text>
</comment>
<dbReference type="Pfam" id="PF08459">
    <property type="entry name" value="UvrC_RNaseH_dom"/>
    <property type="match status" value="1"/>
</dbReference>
<keyword evidence="2 7" id="KW-0227">DNA damage</keyword>
<evidence type="ECO:0000256" key="2">
    <source>
        <dbReference type="ARBA" id="ARBA00022763"/>
    </source>
</evidence>
<dbReference type="Gene3D" id="1.10.150.20">
    <property type="entry name" value="5' to 3' exonuclease, C-terminal subdomain"/>
    <property type="match status" value="1"/>
</dbReference>
<dbReference type="HAMAP" id="MF_00203">
    <property type="entry name" value="UvrC"/>
    <property type="match status" value="1"/>
</dbReference>
<keyword evidence="3 7" id="KW-0228">DNA excision</keyword>
<dbReference type="Proteomes" id="UP001598138">
    <property type="component" value="Unassembled WGS sequence"/>
</dbReference>
<dbReference type="SUPFAM" id="SSF47781">
    <property type="entry name" value="RuvA domain 2-like"/>
    <property type="match status" value="1"/>
</dbReference>
<dbReference type="SUPFAM" id="SSF82771">
    <property type="entry name" value="GIY-YIG endonuclease"/>
    <property type="match status" value="1"/>
</dbReference>
<dbReference type="PANTHER" id="PTHR30562">
    <property type="entry name" value="UVRC/OXIDOREDUCTASE"/>
    <property type="match status" value="1"/>
</dbReference>
<dbReference type="CDD" id="cd10434">
    <property type="entry name" value="GIY-YIG_UvrC_Cho"/>
    <property type="match status" value="1"/>
</dbReference>
<dbReference type="PROSITE" id="PS50165">
    <property type="entry name" value="UVRC"/>
    <property type="match status" value="1"/>
</dbReference>
<keyword evidence="5 7" id="KW-0234">DNA repair</keyword>
<evidence type="ECO:0000256" key="5">
    <source>
        <dbReference type="ARBA" id="ARBA00023204"/>
    </source>
</evidence>
<dbReference type="InterPro" id="IPR001162">
    <property type="entry name" value="UvrC_RNase_H_dom"/>
</dbReference>
<dbReference type="InterPro" id="IPR010994">
    <property type="entry name" value="RuvA_2-like"/>
</dbReference>
<keyword evidence="1 7" id="KW-0963">Cytoplasm</keyword>
<evidence type="ECO:0000313" key="11">
    <source>
        <dbReference type="Proteomes" id="UP001598138"/>
    </source>
</evidence>
<evidence type="ECO:0000259" key="9">
    <source>
        <dbReference type="PROSITE" id="PS50165"/>
    </source>
</evidence>
<proteinExistence type="inferred from homology"/>
<comment type="subunit">
    <text evidence="7">Interacts with UvrB in an incision complex.</text>
</comment>
<evidence type="ECO:0000256" key="1">
    <source>
        <dbReference type="ARBA" id="ARBA00022490"/>
    </source>
</evidence>
<organism evidence="10 11">
    <name type="scientific">Aquirufa avitistagni</name>
    <dbReference type="NCBI Taxonomy" id="3104728"/>
    <lineage>
        <taxon>Bacteria</taxon>
        <taxon>Pseudomonadati</taxon>
        <taxon>Bacteroidota</taxon>
        <taxon>Cytophagia</taxon>
        <taxon>Cytophagales</taxon>
        <taxon>Flectobacillaceae</taxon>
        <taxon>Aquirufa</taxon>
    </lineage>
</organism>
<dbReference type="Gene3D" id="3.30.420.340">
    <property type="entry name" value="UvrC, RNAse H endonuclease domain"/>
    <property type="match status" value="1"/>
</dbReference>
<keyword evidence="11" id="KW-1185">Reference proteome</keyword>
<dbReference type="Pfam" id="PF22920">
    <property type="entry name" value="UvrC_RNaseH"/>
    <property type="match status" value="1"/>
</dbReference>
<evidence type="ECO:0000259" key="8">
    <source>
        <dbReference type="PROSITE" id="PS50164"/>
    </source>
</evidence>
<dbReference type="InterPro" id="IPR000305">
    <property type="entry name" value="GIY-YIG_endonuc"/>
</dbReference>
<evidence type="ECO:0000256" key="7">
    <source>
        <dbReference type="HAMAP-Rule" id="MF_00203"/>
    </source>
</evidence>
<keyword evidence="6 7" id="KW-0742">SOS response</keyword>
<dbReference type="PANTHER" id="PTHR30562:SF1">
    <property type="entry name" value="UVRABC SYSTEM PROTEIN C"/>
    <property type="match status" value="1"/>
</dbReference>
<comment type="function">
    <text evidence="7">The UvrABC repair system catalyzes the recognition and processing of DNA lesions. UvrC both incises the 5' and 3' sides of the lesion. The N-terminal half is responsible for the 3' incision and the C-terminal half is responsible for the 5' incision.</text>
</comment>
<dbReference type="EMBL" id="JBBKXZ010000003">
    <property type="protein sequence ID" value="MFD3394793.1"/>
    <property type="molecule type" value="Genomic_DNA"/>
</dbReference>
<feature type="domain" description="UvrC family homology region profile" evidence="9">
    <location>
        <begin position="337"/>
        <end position="479"/>
    </location>
</feature>
<dbReference type="SMART" id="SM00465">
    <property type="entry name" value="GIYc"/>
    <property type="match status" value="1"/>
</dbReference>
<gene>
    <name evidence="7 10" type="primary">uvrC</name>
    <name evidence="10" type="ORF">U0R10_09170</name>
</gene>
<name>A0ABW6DFT2_9BACT</name>
<protein>
    <recommendedName>
        <fullName evidence="7">UvrABC system protein C</fullName>
        <shortName evidence="7">Protein UvrC</shortName>
    </recommendedName>
    <alternativeName>
        <fullName evidence="7">Excinuclease ABC subunit C</fullName>
    </alternativeName>
</protein>
<sequence length="605" mass="69939">MTKFEPKNILPSLPEEPGVYRYFDAFDTIIYIGKAKNLKNRVSSYFTNIQGHNTKTRKLVQQICRLEFTIVHSEFDALLLENTLIKQFQPKYNILLRDDKTYPFICLTKEPFPRLITSRRIDHTIGTFFGPFANPKAMNGLLEMIHQLYPLRTCALALKPANIEQGKFKVCLEYHIGNCKGPCEGLQDENAYLIYIEQVTHILKGNYQKPKAYFQERMHESSGRLAFEEAQEWKEKWELLENFQAKSTVVNPSIHDVDVFTMVSDEQMAYINFMKVINGTILQSQTYEVKKKLDEDESDLLTMLIWEKRDQFHSEAKEILTNIPMSLEFRGVKNIIPVMGDKKKLLDMSLKNVLYFRKEKADRKAAEESGGDRKMRILLTLKNDLHLKHLPKRIECFDNSNLQGTNPVSAMVCFIQAQAAKKEYRLFTPRTVVGPDDFATMHEVITRRYTRLLEEEAELPDLIIVDGGKGQLSAACDALKAIGLYGQIPIIGIAKRLEEIYFPEDSLPLYIDKKSESLKLIQQLRDEAHRFGITAHRNKRSKNFLVSQLEELEGIGKLTAQKLMKHFGTIRLMYDAPVEELEKVLGKAKTPNFRKQLKIWLDEKA</sequence>
<evidence type="ECO:0000256" key="6">
    <source>
        <dbReference type="ARBA" id="ARBA00023236"/>
    </source>
</evidence>
<comment type="subcellular location">
    <subcellularLocation>
        <location evidence="7">Cytoplasm</location>
    </subcellularLocation>
</comment>
<dbReference type="Pfam" id="PF01541">
    <property type="entry name" value="GIY-YIG"/>
    <property type="match status" value="1"/>
</dbReference>
<dbReference type="SUPFAM" id="SSF46600">
    <property type="entry name" value="C-terminal UvrC-binding domain of UvrB"/>
    <property type="match status" value="1"/>
</dbReference>
<dbReference type="InterPro" id="IPR038476">
    <property type="entry name" value="UvrC_RNase_H_dom_sf"/>
</dbReference>
<evidence type="ECO:0000256" key="4">
    <source>
        <dbReference type="ARBA" id="ARBA00022881"/>
    </source>
</evidence>
<dbReference type="InterPro" id="IPR036876">
    <property type="entry name" value="UVR_dom_sf"/>
</dbReference>
<comment type="caution">
    <text evidence="10">The sequence shown here is derived from an EMBL/GenBank/DDBJ whole genome shotgun (WGS) entry which is preliminary data.</text>
</comment>
<dbReference type="RefSeq" id="WP_377983668.1">
    <property type="nucleotide sequence ID" value="NZ_JBBKXZ010000003.1"/>
</dbReference>
<evidence type="ECO:0000256" key="3">
    <source>
        <dbReference type="ARBA" id="ARBA00022769"/>
    </source>
</evidence>
<dbReference type="InterPro" id="IPR047296">
    <property type="entry name" value="GIY-YIG_UvrC_Cho"/>
</dbReference>
<dbReference type="InterPro" id="IPR050066">
    <property type="entry name" value="UvrABC_protein_C"/>
</dbReference>
<dbReference type="InterPro" id="IPR035901">
    <property type="entry name" value="GIY-YIG_endonuc_sf"/>
</dbReference>
<dbReference type="PROSITE" id="PS50164">
    <property type="entry name" value="GIY_YIG"/>
    <property type="match status" value="1"/>
</dbReference>
<dbReference type="Gene3D" id="3.40.1440.10">
    <property type="entry name" value="GIY-YIG endonuclease"/>
    <property type="match status" value="1"/>
</dbReference>
<dbReference type="NCBIfam" id="TIGR00194">
    <property type="entry name" value="uvrC"/>
    <property type="match status" value="1"/>
</dbReference>
<feature type="domain" description="GIY-YIG" evidence="8">
    <location>
        <begin position="15"/>
        <end position="94"/>
    </location>
</feature>
<reference evidence="10 11" key="1">
    <citation type="submission" date="2024-03" db="EMBL/GenBank/DDBJ databases">
        <title>Aquirufa genome sequencing.</title>
        <authorList>
            <person name="Pitt A."/>
            <person name="Hahn M.W."/>
        </authorList>
    </citation>
    <scope>NUCLEOTIDE SEQUENCE [LARGE SCALE GENOMIC DNA]</scope>
    <source>
        <strain evidence="10 11">OSTEICH-129V</strain>
    </source>
</reference>
<accession>A0ABW6DFT2</accession>
<keyword evidence="4 7" id="KW-0267">Excision nuclease</keyword>
<evidence type="ECO:0000313" key="10">
    <source>
        <dbReference type="EMBL" id="MFD3394793.1"/>
    </source>
</evidence>
<dbReference type="InterPro" id="IPR004791">
    <property type="entry name" value="UvrC"/>
</dbReference>